<dbReference type="SMART" id="SM00421">
    <property type="entry name" value="HTH_LUXR"/>
    <property type="match status" value="1"/>
</dbReference>
<dbReference type="GO" id="GO:0003677">
    <property type="term" value="F:DNA binding"/>
    <property type="evidence" value="ECO:0007669"/>
    <property type="project" value="UniProtKB-KW"/>
</dbReference>
<dbReference type="InterPro" id="IPR001789">
    <property type="entry name" value="Sig_transdc_resp-reg_receiver"/>
</dbReference>
<dbReference type="SUPFAM" id="SSF46894">
    <property type="entry name" value="C-terminal effector domain of the bipartite response regulators"/>
    <property type="match status" value="1"/>
</dbReference>
<name>A0A7V8FQS8_9BURK</name>
<gene>
    <name evidence="6" type="primary">uvrY_1</name>
    <name evidence="6" type="ORF">GAK30_01127</name>
</gene>
<keyword evidence="1 3" id="KW-0597">Phosphoprotein</keyword>
<evidence type="ECO:0000313" key="6">
    <source>
        <dbReference type="EMBL" id="KAF1022539.1"/>
    </source>
</evidence>
<comment type="caution">
    <text evidence="6">The sequence shown here is derived from an EMBL/GenBank/DDBJ whole genome shotgun (WGS) entry which is preliminary data.</text>
</comment>
<dbReference type="AlphaFoldDB" id="A0A7V8FQS8"/>
<protein>
    <submittedName>
        <fullName evidence="6">Response regulator UvrY</fullName>
    </submittedName>
</protein>
<evidence type="ECO:0000256" key="1">
    <source>
        <dbReference type="ARBA" id="ARBA00022553"/>
    </source>
</evidence>
<dbReference type="PROSITE" id="PS00622">
    <property type="entry name" value="HTH_LUXR_1"/>
    <property type="match status" value="1"/>
</dbReference>
<evidence type="ECO:0000256" key="2">
    <source>
        <dbReference type="ARBA" id="ARBA00023125"/>
    </source>
</evidence>
<dbReference type="InterPro" id="IPR058245">
    <property type="entry name" value="NreC/VraR/RcsB-like_REC"/>
</dbReference>
<dbReference type="InterPro" id="IPR016032">
    <property type="entry name" value="Sig_transdc_resp-reg_C-effctor"/>
</dbReference>
<dbReference type="Proteomes" id="UP000461670">
    <property type="component" value="Unassembled WGS sequence"/>
</dbReference>
<dbReference type="Pfam" id="PF00072">
    <property type="entry name" value="Response_reg"/>
    <property type="match status" value="1"/>
</dbReference>
<dbReference type="PROSITE" id="PS50110">
    <property type="entry name" value="RESPONSE_REGULATORY"/>
    <property type="match status" value="1"/>
</dbReference>
<dbReference type="InterPro" id="IPR000792">
    <property type="entry name" value="Tscrpt_reg_LuxR_C"/>
</dbReference>
<dbReference type="InterPro" id="IPR039420">
    <property type="entry name" value="WalR-like"/>
</dbReference>
<dbReference type="PRINTS" id="PR00038">
    <property type="entry name" value="HTHLUXR"/>
</dbReference>
<evidence type="ECO:0000259" key="4">
    <source>
        <dbReference type="PROSITE" id="PS50043"/>
    </source>
</evidence>
<dbReference type="PROSITE" id="PS50043">
    <property type="entry name" value="HTH_LUXR_2"/>
    <property type="match status" value="1"/>
</dbReference>
<feature type="domain" description="Response regulatory" evidence="5">
    <location>
        <begin position="14"/>
        <end position="141"/>
    </location>
</feature>
<dbReference type="PANTHER" id="PTHR43214:SF43">
    <property type="entry name" value="TWO-COMPONENT RESPONSE REGULATOR"/>
    <property type="match status" value="1"/>
</dbReference>
<organism evidence="6 7">
    <name type="scientific">Paracidovorax wautersii</name>
    <dbReference type="NCBI Taxonomy" id="1177982"/>
    <lineage>
        <taxon>Bacteria</taxon>
        <taxon>Pseudomonadati</taxon>
        <taxon>Pseudomonadota</taxon>
        <taxon>Betaproteobacteria</taxon>
        <taxon>Burkholderiales</taxon>
        <taxon>Comamonadaceae</taxon>
        <taxon>Paracidovorax</taxon>
    </lineage>
</organism>
<dbReference type="PANTHER" id="PTHR43214">
    <property type="entry name" value="TWO-COMPONENT RESPONSE REGULATOR"/>
    <property type="match status" value="1"/>
</dbReference>
<dbReference type="InterPro" id="IPR011006">
    <property type="entry name" value="CheY-like_superfamily"/>
</dbReference>
<dbReference type="Pfam" id="PF00196">
    <property type="entry name" value="GerE"/>
    <property type="match status" value="1"/>
</dbReference>
<feature type="domain" description="HTH luxR-type" evidence="4">
    <location>
        <begin position="177"/>
        <end position="242"/>
    </location>
</feature>
<accession>A0A7V8FQS8</accession>
<dbReference type="CDD" id="cd17535">
    <property type="entry name" value="REC_NarL-like"/>
    <property type="match status" value="1"/>
</dbReference>
<feature type="modified residue" description="4-aspartylphosphate" evidence="3">
    <location>
        <position position="76"/>
    </location>
</feature>
<dbReference type="EMBL" id="WNDQ01000011">
    <property type="protein sequence ID" value="KAF1022539.1"/>
    <property type="molecule type" value="Genomic_DNA"/>
</dbReference>
<reference evidence="7" key="1">
    <citation type="journal article" date="2020" name="MBio">
        <title>Horizontal gene transfer to a defensive symbiont with a reduced genome amongst a multipartite beetle microbiome.</title>
        <authorList>
            <person name="Waterworth S.C."/>
            <person name="Florez L.V."/>
            <person name="Rees E.R."/>
            <person name="Hertweck C."/>
            <person name="Kaltenpoth M."/>
            <person name="Kwan J.C."/>
        </authorList>
    </citation>
    <scope>NUCLEOTIDE SEQUENCE [LARGE SCALE GENOMIC DNA]</scope>
</reference>
<dbReference type="GO" id="GO:0006355">
    <property type="term" value="P:regulation of DNA-templated transcription"/>
    <property type="evidence" value="ECO:0007669"/>
    <property type="project" value="InterPro"/>
</dbReference>
<evidence type="ECO:0000256" key="3">
    <source>
        <dbReference type="PROSITE-ProRule" id="PRU00169"/>
    </source>
</evidence>
<dbReference type="SUPFAM" id="SSF52172">
    <property type="entry name" value="CheY-like"/>
    <property type="match status" value="1"/>
</dbReference>
<evidence type="ECO:0000313" key="7">
    <source>
        <dbReference type="Proteomes" id="UP000461670"/>
    </source>
</evidence>
<dbReference type="SMART" id="SM00448">
    <property type="entry name" value="REC"/>
    <property type="match status" value="1"/>
</dbReference>
<sequence>MPDTSTALKPGRCRVLLVDDHELVRMGFRLLLESADDVEVVGEVGSGEQALAWLRERLGPALDGPAQAAPDVVVMDVAMPGITGIEATRQLLARLPALKVLALSAHEDASHVRHLMRAGGRGYLSKRSPPQALLEAVRQVARGQRYLDPALAQAVALDELPGGLHAPRAHAPSGSPRPAAVAALSEREFEVFLQLARGASVADIAAQLHISPRTVGTHLYHVKQKTGCRNQAEITLLALQQGLLAP</sequence>
<dbReference type="GO" id="GO:0000160">
    <property type="term" value="P:phosphorelay signal transduction system"/>
    <property type="evidence" value="ECO:0007669"/>
    <property type="project" value="InterPro"/>
</dbReference>
<dbReference type="CDD" id="cd06170">
    <property type="entry name" value="LuxR_C_like"/>
    <property type="match status" value="1"/>
</dbReference>
<evidence type="ECO:0000259" key="5">
    <source>
        <dbReference type="PROSITE" id="PS50110"/>
    </source>
</evidence>
<proteinExistence type="predicted"/>
<dbReference type="Gene3D" id="3.40.50.2300">
    <property type="match status" value="1"/>
</dbReference>
<keyword evidence="2" id="KW-0238">DNA-binding</keyword>